<sequence length="211" mass="23841">MYFSTCLILLLTVLGIVFYYLRKQQEEDDGEHKNLSLSSSLDQQSPHEEEHDQRKDSSASLAGLGRYTKIKGTFGYMDAEYYATHRVTRKSDVYAFGVVLLEVLCGRPALDFTLDEQQHSLSVWAKQCIREGKIDRIVDPCLRGQTTANCLKEFGRIACECILTRSEDRPTMTKVVARLEFVLALASQKQGAMTIAEKVWSLFSIPGKLGF</sequence>
<accession>A0ACB9G5X6</accession>
<reference evidence="2" key="1">
    <citation type="journal article" date="2022" name="Mol. Ecol. Resour.">
        <title>The genomes of chicory, endive, great burdock and yacon provide insights into Asteraceae palaeo-polyploidization history and plant inulin production.</title>
        <authorList>
            <person name="Fan W."/>
            <person name="Wang S."/>
            <person name="Wang H."/>
            <person name="Wang A."/>
            <person name="Jiang F."/>
            <person name="Liu H."/>
            <person name="Zhao H."/>
            <person name="Xu D."/>
            <person name="Zhang Y."/>
        </authorList>
    </citation>
    <scope>NUCLEOTIDE SEQUENCE [LARGE SCALE GENOMIC DNA]</scope>
    <source>
        <strain evidence="2">cv. Punajuju</strain>
    </source>
</reference>
<organism evidence="1 2">
    <name type="scientific">Cichorium intybus</name>
    <name type="common">Chicory</name>
    <dbReference type="NCBI Taxonomy" id="13427"/>
    <lineage>
        <taxon>Eukaryota</taxon>
        <taxon>Viridiplantae</taxon>
        <taxon>Streptophyta</taxon>
        <taxon>Embryophyta</taxon>
        <taxon>Tracheophyta</taxon>
        <taxon>Spermatophyta</taxon>
        <taxon>Magnoliopsida</taxon>
        <taxon>eudicotyledons</taxon>
        <taxon>Gunneridae</taxon>
        <taxon>Pentapetalae</taxon>
        <taxon>asterids</taxon>
        <taxon>campanulids</taxon>
        <taxon>Asterales</taxon>
        <taxon>Asteraceae</taxon>
        <taxon>Cichorioideae</taxon>
        <taxon>Cichorieae</taxon>
        <taxon>Cichoriinae</taxon>
        <taxon>Cichorium</taxon>
    </lineage>
</organism>
<dbReference type="EMBL" id="CM042010">
    <property type="protein sequence ID" value="KAI3778458.1"/>
    <property type="molecule type" value="Genomic_DNA"/>
</dbReference>
<protein>
    <submittedName>
        <fullName evidence="1">Uncharacterized protein</fullName>
    </submittedName>
</protein>
<evidence type="ECO:0000313" key="1">
    <source>
        <dbReference type="EMBL" id="KAI3778458.1"/>
    </source>
</evidence>
<comment type="caution">
    <text evidence="1">The sequence shown here is derived from an EMBL/GenBank/DDBJ whole genome shotgun (WGS) entry which is preliminary data.</text>
</comment>
<dbReference type="Proteomes" id="UP001055811">
    <property type="component" value="Linkage Group LG02"/>
</dbReference>
<reference evidence="1 2" key="2">
    <citation type="journal article" date="2022" name="Mol. Ecol. Resour.">
        <title>The genomes of chicory, endive, great burdock and yacon provide insights into Asteraceae paleo-polyploidization history and plant inulin production.</title>
        <authorList>
            <person name="Fan W."/>
            <person name="Wang S."/>
            <person name="Wang H."/>
            <person name="Wang A."/>
            <person name="Jiang F."/>
            <person name="Liu H."/>
            <person name="Zhao H."/>
            <person name="Xu D."/>
            <person name="Zhang Y."/>
        </authorList>
    </citation>
    <scope>NUCLEOTIDE SEQUENCE [LARGE SCALE GENOMIC DNA]</scope>
    <source>
        <strain evidence="2">cv. Punajuju</strain>
        <tissue evidence="1">Leaves</tissue>
    </source>
</reference>
<gene>
    <name evidence="1" type="ORF">L2E82_07769</name>
</gene>
<keyword evidence="2" id="KW-1185">Reference proteome</keyword>
<name>A0ACB9G5X6_CICIN</name>
<proteinExistence type="predicted"/>
<evidence type="ECO:0000313" key="2">
    <source>
        <dbReference type="Proteomes" id="UP001055811"/>
    </source>
</evidence>